<name>A0ABP7PU58_9ACTN</name>
<comment type="caution">
    <text evidence="2">The sequence shown here is derived from an EMBL/GenBank/DDBJ whole genome shotgun (WGS) entry which is preliminary data.</text>
</comment>
<proteinExistence type="predicted"/>
<dbReference type="Proteomes" id="UP001418444">
    <property type="component" value="Unassembled WGS sequence"/>
</dbReference>
<gene>
    <name evidence="2" type="ORF">GCM10022231_35580</name>
</gene>
<keyword evidence="3" id="KW-1185">Reference proteome</keyword>
<organism evidence="2 3">
    <name type="scientific">Gordonia caeni</name>
    <dbReference type="NCBI Taxonomy" id="1007097"/>
    <lineage>
        <taxon>Bacteria</taxon>
        <taxon>Bacillati</taxon>
        <taxon>Actinomycetota</taxon>
        <taxon>Actinomycetes</taxon>
        <taxon>Mycobacteriales</taxon>
        <taxon>Gordoniaceae</taxon>
        <taxon>Gordonia</taxon>
    </lineage>
</organism>
<sequence length="166" mass="18897">MTANMEDRLAALEAVEQIKALKHRYWRACDGKDPETFADCFIPHGAAIDYGRLGRFDDAAPMVEIFRRYGCARIDGRYAVLDMHHGTHPDIEITGPGTARGRWSLQFRQLNTVTRTETLAVGEYDDEYVRGDDGRWRMSVCRFTESWSHTRPLADDEVITEGVLDG</sequence>
<dbReference type="InterPro" id="IPR032710">
    <property type="entry name" value="NTF2-like_dom_sf"/>
</dbReference>
<dbReference type="Pfam" id="PF13577">
    <property type="entry name" value="SnoaL_4"/>
    <property type="match status" value="1"/>
</dbReference>
<dbReference type="InterPro" id="IPR037401">
    <property type="entry name" value="SnoaL-like"/>
</dbReference>
<dbReference type="EMBL" id="BAAAZW010000015">
    <property type="protein sequence ID" value="GAA3970993.1"/>
    <property type="molecule type" value="Genomic_DNA"/>
</dbReference>
<dbReference type="SUPFAM" id="SSF54427">
    <property type="entry name" value="NTF2-like"/>
    <property type="match status" value="1"/>
</dbReference>
<protein>
    <recommendedName>
        <fullName evidence="1">SnoaL-like domain-containing protein</fullName>
    </recommendedName>
</protein>
<feature type="domain" description="SnoaL-like" evidence="1">
    <location>
        <begin position="11"/>
        <end position="141"/>
    </location>
</feature>
<evidence type="ECO:0000313" key="2">
    <source>
        <dbReference type="EMBL" id="GAA3970993.1"/>
    </source>
</evidence>
<evidence type="ECO:0000259" key="1">
    <source>
        <dbReference type="Pfam" id="PF13577"/>
    </source>
</evidence>
<reference evidence="3" key="1">
    <citation type="journal article" date="2019" name="Int. J. Syst. Evol. Microbiol.">
        <title>The Global Catalogue of Microorganisms (GCM) 10K type strain sequencing project: providing services to taxonomists for standard genome sequencing and annotation.</title>
        <authorList>
            <consortium name="The Broad Institute Genomics Platform"/>
            <consortium name="The Broad Institute Genome Sequencing Center for Infectious Disease"/>
            <person name="Wu L."/>
            <person name="Ma J."/>
        </authorList>
    </citation>
    <scope>NUCLEOTIDE SEQUENCE [LARGE SCALE GENOMIC DNA]</scope>
    <source>
        <strain evidence="3">JCM 16923</strain>
    </source>
</reference>
<evidence type="ECO:0000313" key="3">
    <source>
        <dbReference type="Proteomes" id="UP001418444"/>
    </source>
</evidence>
<dbReference type="Gene3D" id="3.10.450.50">
    <property type="match status" value="1"/>
</dbReference>
<accession>A0ABP7PU58</accession>